<organism evidence="1 2">
    <name type="scientific">Diphasiastrum complanatum</name>
    <name type="common">Issler's clubmoss</name>
    <name type="synonym">Lycopodium complanatum</name>
    <dbReference type="NCBI Taxonomy" id="34168"/>
    <lineage>
        <taxon>Eukaryota</taxon>
        <taxon>Viridiplantae</taxon>
        <taxon>Streptophyta</taxon>
        <taxon>Embryophyta</taxon>
        <taxon>Tracheophyta</taxon>
        <taxon>Lycopodiopsida</taxon>
        <taxon>Lycopodiales</taxon>
        <taxon>Lycopodiaceae</taxon>
        <taxon>Lycopodioideae</taxon>
        <taxon>Diphasiastrum</taxon>
    </lineage>
</organism>
<dbReference type="EMBL" id="CM055096">
    <property type="protein sequence ID" value="KAJ7555595.1"/>
    <property type="molecule type" value="Genomic_DNA"/>
</dbReference>
<proteinExistence type="predicted"/>
<sequence length="1126" mass="125865">MKAHRKERLKVEVPSIDVKVLSECQQLGSRQKVDIGAFPIRNLKQDYDVILPNLEMSSRSTKDSVLSSDNIKKAKRRSVYSSNMTSFSEYSFPSIRVTNTCEKEELSSKAMATIGGIHPSSSFRSPPPTKAPHSSPVWHQPFPCSGHTEVASKTEPSENLHEHDESLCENLMHADYFEYDFACRKWKEIKKEGMMVLENEHKGTNEAPSRKAQETVGDDEENLGRTNEVTSLMAAFADGCGDLALHHKRRIDVLEQRRRHSCDADGVSKALTDTRLDSVPSAKGKISDDLADSFPNINNGSTTRVQRCTLSSSSIADKYRMNKRYLLVKPSIESERASFEDVVPDSNSALRERGNLEHLLFEHSALGSTSQELLRTSINPFKLTSSHNKCLRSNSTGSADFGSWQRASELGRSPSKSIVNRVQSFFSESRSYLRFQKSSQQGQSEVEKLQHSDSNICNLTGQKSIQSNPHKDVHLKGSQHIIRGGVAVNDSQQCSEDRKFFGNEQLYKREDKREKPDSLLGLRLKYFGQKMFARESNIVGKSSRGVTLNAPTQKSIRAPGRPPLHANSSFPRTSFESTSNLSEMKCGQLDTIFGDGTVEYSFWMDDSEQIFSKVQHEDSFNVGYFYSQTFTIFSLKGKEKRNKWTNWGQRKPASTLTTTMKFTTSIHHNDVNENGRYCLQSEFVVYNAQKQGNIVDSANLDPTLSSSLDKSGRESPSSYHRSMTGDSPLLPVSCDLANYRSVHESSESNASSTGINPWNSTESKLHKFSISRFSKRSSIEDQVPLKPSAELAAIVIKSPLEMKKEMFISGDKLHSSLTLDCNASVPTHRRAHSNFAAKLVHTATKEIQGLMYQRVHSPLAIAKESYNVLRRSGSTKESTLNRFNHTGGIRQDSLTDIAVESTLQWDKCVTSQSNSNLQQEFSGAEIAGSSVTIILPAGEHGCPEYGQSGPQPLIDRWKSGGKCDCGNWDLGCGLVVLNNRLEKDSPRRNQLAGNRDSGDYLAQEKPLEFFVQGKETNMPTLILTPTHEGHFSLHFQSSISSLQAFSVAIAILHSKFELARWTSMKERMEYLNRKLMNGSSHHSEICESTLPASRSEVLIGQPKARRTASFSQGHHLDPPFYPIERV</sequence>
<reference evidence="2" key="1">
    <citation type="journal article" date="2024" name="Proc. Natl. Acad. Sci. U.S.A.">
        <title>Extraordinary preservation of gene collinearity over three hundred million years revealed in homosporous lycophytes.</title>
        <authorList>
            <person name="Li C."/>
            <person name="Wickell D."/>
            <person name="Kuo L.Y."/>
            <person name="Chen X."/>
            <person name="Nie B."/>
            <person name="Liao X."/>
            <person name="Peng D."/>
            <person name="Ji J."/>
            <person name="Jenkins J."/>
            <person name="Williams M."/>
            <person name="Shu S."/>
            <person name="Plott C."/>
            <person name="Barry K."/>
            <person name="Rajasekar S."/>
            <person name="Grimwood J."/>
            <person name="Han X."/>
            <person name="Sun S."/>
            <person name="Hou Z."/>
            <person name="He W."/>
            <person name="Dai G."/>
            <person name="Sun C."/>
            <person name="Schmutz J."/>
            <person name="Leebens-Mack J.H."/>
            <person name="Li F.W."/>
            <person name="Wang L."/>
        </authorList>
    </citation>
    <scope>NUCLEOTIDE SEQUENCE [LARGE SCALE GENOMIC DNA]</scope>
    <source>
        <strain evidence="2">cv. PW_Plant_1</strain>
    </source>
</reference>
<name>A0ACC2DN30_DIPCM</name>
<evidence type="ECO:0000313" key="2">
    <source>
        <dbReference type="Proteomes" id="UP001162992"/>
    </source>
</evidence>
<comment type="caution">
    <text evidence="1">The sequence shown here is derived from an EMBL/GenBank/DDBJ whole genome shotgun (WGS) entry which is preliminary data.</text>
</comment>
<accession>A0ACC2DN30</accession>
<gene>
    <name evidence="1" type="ORF">O6H91_05G046300</name>
</gene>
<keyword evidence="2" id="KW-1185">Reference proteome</keyword>
<protein>
    <submittedName>
        <fullName evidence="1">Uncharacterized protein</fullName>
    </submittedName>
</protein>
<evidence type="ECO:0000313" key="1">
    <source>
        <dbReference type="EMBL" id="KAJ7555595.1"/>
    </source>
</evidence>
<dbReference type="Proteomes" id="UP001162992">
    <property type="component" value="Chromosome 5"/>
</dbReference>